<evidence type="ECO:0000313" key="4">
    <source>
        <dbReference type="Proteomes" id="UP000574769"/>
    </source>
</evidence>
<keyword evidence="2" id="KW-1133">Transmembrane helix</keyword>
<dbReference type="EMBL" id="JACHNY010000001">
    <property type="protein sequence ID" value="MBB4615923.1"/>
    <property type="molecule type" value="Genomic_DNA"/>
</dbReference>
<feature type="region of interest" description="Disordered" evidence="1">
    <location>
        <begin position="133"/>
        <end position="165"/>
    </location>
</feature>
<comment type="caution">
    <text evidence="3">The sequence shown here is derived from an EMBL/GenBank/DDBJ whole genome shotgun (WGS) entry which is preliminary data.</text>
</comment>
<gene>
    <name evidence="3" type="ORF">GGQ96_000029</name>
</gene>
<keyword evidence="2" id="KW-0812">Transmembrane</keyword>
<evidence type="ECO:0000256" key="2">
    <source>
        <dbReference type="SAM" id="Phobius"/>
    </source>
</evidence>
<keyword evidence="4" id="KW-1185">Reference proteome</keyword>
<evidence type="ECO:0000256" key="1">
    <source>
        <dbReference type="SAM" id="MobiDB-lite"/>
    </source>
</evidence>
<feature type="transmembrane region" description="Helical" evidence="2">
    <location>
        <begin position="16"/>
        <end position="37"/>
    </location>
</feature>
<dbReference type="AlphaFoldDB" id="A0A7W7AF83"/>
<proteinExistence type="predicted"/>
<feature type="compositionally biased region" description="Low complexity" evidence="1">
    <location>
        <begin position="135"/>
        <end position="153"/>
    </location>
</feature>
<dbReference type="Proteomes" id="UP000574769">
    <property type="component" value="Unassembled WGS sequence"/>
</dbReference>
<accession>A0A7W7AF83</accession>
<name>A0A7W7AF83_9SPHN</name>
<evidence type="ECO:0000313" key="3">
    <source>
        <dbReference type="EMBL" id="MBB4615923.1"/>
    </source>
</evidence>
<keyword evidence="2" id="KW-0472">Membrane</keyword>
<organism evidence="3 4">
    <name type="scientific">Sphingomonas abaci</name>
    <dbReference type="NCBI Taxonomy" id="237611"/>
    <lineage>
        <taxon>Bacteria</taxon>
        <taxon>Pseudomonadati</taxon>
        <taxon>Pseudomonadota</taxon>
        <taxon>Alphaproteobacteria</taxon>
        <taxon>Sphingomonadales</taxon>
        <taxon>Sphingomonadaceae</taxon>
        <taxon>Sphingomonas</taxon>
    </lineage>
</organism>
<protein>
    <submittedName>
        <fullName evidence="3">Flp pilus assembly protein TadG</fullName>
    </submittedName>
</protein>
<reference evidence="3 4" key="1">
    <citation type="submission" date="2020-08" db="EMBL/GenBank/DDBJ databases">
        <title>Genomic Encyclopedia of Type Strains, Phase IV (KMG-IV): sequencing the most valuable type-strain genomes for metagenomic binning, comparative biology and taxonomic classification.</title>
        <authorList>
            <person name="Goeker M."/>
        </authorList>
    </citation>
    <scope>NUCLEOTIDE SEQUENCE [LARGE SCALE GENOMIC DNA]</scope>
    <source>
        <strain evidence="3 4">DSM 15867</strain>
    </source>
</reference>
<sequence>MHLTRPCRSLAADTRGLALMEFALALPIVLGVGLYGVETANLALMNLRLSQVATNLSDNASRVGLNNNLSNQQLREVDVNDVLIAARLQGAAWDLTTRGRITVSSLEADNNGNQKIHWQRCLGTRTGTDYASHFGTTSTTAGTDSSSGNAGTPAPGGMGPTGAKVTAPPGSGVMFVEINYDYKPIVSARWLPNGSTRLTYTAAYIVRDRRDFAQIYNPAPAVQRMTCDRFTAS</sequence>